<dbReference type="GeneID" id="28717340"/>
<dbReference type="KEGG" id="ath:AT1G48725"/>
<dbReference type="EMBL" id="CP002684">
    <property type="protein sequence ID" value="ANM59198.1"/>
    <property type="molecule type" value="Genomic_DNA"/>
</dbReference>
<keyword evidence="1" id="KW-0472">Membrane</keyword>
<evidence type="ECO:0000313" key="4">
    <source>
        <dbReference type="Proteomes" id="UP000006548"/>
    </source>
</evidence>
<evidence type="ECO:0000313" key="2">
    <source>
        <dbReference type="Araport" id="AT1G48725"/>
    </source>
</evidence>
<dbReference type="ExpressionAtlas" id="A0A1P8ARB6">
    <property type="expression patterns" value="differential"/>
</dbReference>
<dbReference type="GlyGen" id="A0A1P8ARB6">
    <property type="glycosylation" value="1 site"/>
</dbReference>
<dbReference type="SMR" id="A0A1P8ARB6"/>
<dbReference type="Araport" id="AT1G48725"/>
<protein>
    <submittedName>
        <fullName evidence="3">Transmembrane protein</fullName>
    </submittedName>
</protein>
<sequence length="163" mass="18252">MRMLQSNTITQLEIDAIMLEEENPHRPRVFQREKKKPAEVSCRRLGNISVRSYLDPWACILFSAARMTLSKSISLGDLILICILFVLAVAVIIFCLWKRKSPPSLPAQVSAYEVAMTPLDSRSPWSTPAQPDFSPTASSYYSVGIRTPSPYTGCFTPARINLT</sequence>
<dbReference type="AlphaFoldDB" id="A0A1P8ARB6"/>
<accession>A0A1P8ARB6</accession>
<dbReference type="Proteomes" id="UP000006548">
    <property type="component" value="Chromosome 1"/>
</dbReference>
<dbReference type="TAIR" id="AT1G48725"/>
<reference evidence="3 4" key="1">
    <citation type="journal article" date="2000" name="Nature">
        <title>Sequence and analysis of chromosome 1 of the plant Arabidopsis thaliana.</title>
        <authorList>
            <person name="Theologis A."/>
            <person name="Ecker J.R."/>
            <person name="Palm C.J."/>
            <person name="Federspiel N.A."/>
            <person name="Kaul S."/>
            <person name="White O."/>
            <person name="Alonso J."/>
            <person name="Altafi H."/>
            <person name="Araujo R."/>
            <person name="Bowman C.L."/>
            <person name="Brooks S.Y."/>
            <person name="Buehler E."/>
            <person name="Chan A."/>
            <person name="Chao Q."/>
            <person name="Chen H."/>
            <person name="Cheuk R.F."/>
            <person name="Chin C.W."/>
            <person name="Chung M.K."/>
            <person name="Conn L."/>
            <person name="Conway A.B."/>
            <person name="Conway A.R."/>
            <person name="Creasy T.H."/>
            <person name="Dewar K."/>
            <person name="Dunn P."/>
            <person name="Etgu P."/>
            <person name="Feldblyum T.V."/>
            <person name="Feng J."/>
            <person name="Fong B."/>
            <person name="Fujii C.Y."/>
            <person name="Gill J.E."/>
            <person name="Goldsmith A.D."/>
            <person name="Haas B."/>
            <person name="Hansen N.F."/>
            <person name="Hughes B."/>
            <person name="Huizar L."/>
            <person name="Hunter J.L."/>
            <person name="Jenkins J."/>
            <person name="Johnson-Hopson C."/>
            <person name="Khan S."/>
            <person name="Khaykin E."/>
            <person name="Kim C.J."/>
            <person name="Koo H.L."/>
            <person name="Kremenetskaia I."/>
            <person name="Kurtz D.B."/>
            <person name="Kwan A."/>
            <person name="Lam B."/>
            <person name="Langin-Hooper S."/>
            <person name="Lee A."/>
            <person name="Lee J.M."/>
            <person name="Lenz C.A."/>
            <person name="Li J.H."/>
            <person name="Li Y."/>
            <person name="Lin X."/>
            <person name="Liu S.X."/>
            <person name="Liu Z.A."/>
            <person name="Luros J.S."/>
            <person name="Maiti R."/>
            <person name="Marziali A."/>
            <person name="Militscher J."/>
            <person name="Miranda M."/>
            <person name="Nguyen M."/>
            <person name="Nierman W.C."/>
            <person name="Osborne B.I."/>
            <person name="Pai G."/>
            <person name="Peterson J."/>
            <person name="Pham P.K."/>
            <person name="Rizzo M."/>
            <person name="Rooney T."/>
            <person name="Rowley D."/>
            <person name="Sakano H."/>
            <person name="Salzberg S.L."/>
            <person name="Schwartz J.R."/>
            <person name="Shinn P."/>
            <person name="Southwick A.M."/>
            <person name="Sun H."/>
            <person name="Tallon L.J."/>
            <person name="Tambunga G."/>
            <person name="Toriumi M.J."/>
            <person name="Town C.D."/>
            <person name="Utterback T."/>
            <person name="Van Aken S."/>
            <person name="Vaysberg M."/>
            <person name="Vysotskaia V.S."/>
            <person name="Walker M."/>
            <person name="Wu D."/>
            <person name="Yu G."/>
            <person name="Fraser C.M."/>
            <person name="Venter J.C."/>
            <person name="Davis R.W."/>
        </authorList>
    </citation>
    <scope>NUCLEOTIDE SEQUENCE [LARGE SCALE GENOMIC DNA]</scope>
    <source>
        <strain evidence="4">cv. Columbia</strain>
    </source>
</reference>
<keyword evidence="1" id="KW-1133">Transmembrane helix</keyword>
<keyword evidence="1 3" id="KW-0812">Transmembrane</keyword>
<keyword evidence="4" id="KW-1185">Reference proteome</keyword>
<evidence type="ECO:0000313" key="3">
    <source>
        <dbReference type="EMBL" id="ANM59198.1"/>
    </source>
</evidence>
<feature type="transmembrane region" description="Helical" evidence="1">
    <location>
        <begin position="78"/>
        <end position="97"/>
    </location>
</feature>
<proteinExistence type="predicted"/>
<name>A0A1P8ARB6_ARATH</name>
<dbReference type="InParanoid" id="A0A1P8ARB6"/>
<organism evidence="3 4">
    <name type="scientific">Arabidopsis thaliana</name>
    <name type="common">Mouse-ear cress</name>
    <dbReference type="NCBI Taxonomy" id="3702"/>
    <lineage>
        <taxon>Eukaryota</taxon>
        <taxon>Viridiplantae</taxon>
        <taxon>Streptophyta</taxon>
        <taxon>Embryophyta</taxon>
        <taxon>Tracheophyta</taxon>
        <taxon>Spermatophyta</taxon>
        <taxon>Magnoliopsida</taxon>
        <taxon>eudicotyledons</taxon>
        <taxon>Gunneridae</taxon>
        <taxon>Pentapetalae</taxon>
        <taxon>rosids</taxon>
        <taxon>malvids</taxon>
        <taxon>Brassicales</taxon>
        <taxon>Brassicaceae</taxon>
        <taxon>Camelineae</taxon>
        <taxon>Arabidopsis</taxon>
    </lineage>
</organism>
<gene>
    <name evidence="2 3" type="ordered locus">At1g48725</name>
</gene>
<reference evidence="4" key="2">
    <citation type="journal article" date="2017" name="Plant J.">
        <title>Araport11: a complete reannotation of the Arabidopsis thaliana reference genome.</title>
        <authorList>
            <person name="Cheng C.Y."/>
            <person name="Krishnakumar V."/>
            <person name="Chan A.P."/>
            <person name="Thibaud-Nissen F."/>
            <person name="Schobel S."/>
            <person name="Town C.D."/>
        </authorList>
    </citation>
    <scope>GENOME REANNOTATION</scope>
    <source>
        <strain evidence="4">cv. Columbia</strain>
    </source>
</reference>
<evidence type="ECO:0000256" key="1">
    <source>
        <dbReference type="SAM" id="Phobius"/>
    </source>
</evidence>
<dbReference type="RefSeq" id="NP_001321577.1">
    <property type="nucleotide sequence ID" value="NM_001333354.1"/>
</dbReference>